<reference evidence="2" key="1">
    <citation type="submission" date="2014-04" db="EMBL/GenBank/DDBJ databases">
        <title>Evolutionary Origins and Diversification of the Mycorrhizal Mutualists.</title>
        <authorList>
            <consortium name="DOE Joint Genome Institute"/>
            <consortium name="Mycorrhizal Genomics Consortium"/>
            <person name="Kohler A."/>
            <person name="Kuo A."/>
            <person name="Nagy L.G."/>
            <person name="Floudas D."/>
            <person name="Copeland A."/>
            <person name="Barry K.W."/>
            <person name="Cichocki N."/>
            <person name="Veneault-Fourrey C."/>
            <person name="LaButti K."/>
            <person name="Lindquist E.A."/>
            <person name="Lipzen A."/>
            <person name="Lundell T."/>
            <person name="Morin E."/>
            <person name="Murat C."/>
            <person name="Riley R."/>
            <person name="Ohm R."/>
            <person name="Sun H."/>
            <person name="Tunlid A."/>
            <person name="Henrissat B."/>
            <person name="Grigoriev I.V."/>
            <person name="Hibbett D.S."/>
            <person name="Martin F."/>
        </authorList>
    </citation>
    <scope>NUCLEOTIDE SEQUENCE [LARGE SCALE GENOMIC DNA]</scope>
    <source>
        <strain evidence="2">FD-334 SS-4</strain>
    </source>
</reference>
<dbReference type="Proteomes" id="UP000054270">
    <property type="component" value="Unassembled WGS sequence"/>
</dbReference>
<accession>A0A0D2NER1</accession>
<evidence type="ECO:0000313" key="1">
    <source>
        <dbReference type="EMBL" id="KJA15146.1"/>
    </source>
</evidence>
<protein>
    <submittedName>
        <fullName evidence="1">Uncharacterized protein</fullName>
    </submittedName>
</protein>
<dbReference type="AlphaFoldDB" id="A0A0D2NER1"/>
<dbReference type="EMBL" id="KN817653">
    <property type="protein sequence ID" value="KJA15146.1"/>
    <property type="molecule type" value="Genomic_DNA"/>
</dbReference>
<evidence type="ECO:0000313" key="2">
    <source>
        <dbReference type="Proteomes" id="UP000054270"/>
    </source>
</evidence>
<sequence>MQGVLGSSSRQAHVFAVCVFRGGRAGGAAGVGTMGGTGTHLCVFSCWFIFLTSLYCPANPRSFAHTSPPRAIVPHLATSRNVGSPPMYVGWATRRWRCSLSQGAAALSMRPTGMESLCVGAPCGAQHRKARFRLVCSVTVTTYLAWRSDCHLRSPYGCTPLPPCSQFTMIAGRQNREFRSSCMEYGRVFGVEEITQQF</sequence>
<keyword evidence="2" id="KW-1185">Reference proteome</keyword>
<organism evidence="1 2">
    <name type="scientific">Hypholoma sublateritium (strain FD-334 SS-4)</name>
    <dbReference type="NCBI Taxonomy" id="945553"/>
    <lineage>
        <taxon>Eukaryota</taxon>
        <taxon>Fungi</taxon>
        <taxon>Dikarya</taxon>
        <taxon>Basidiomycota</taxon>
        <taxon>Agaricomycotina</taxon>
        <taxon>Agaricomycetes</taxon>
        <taxon>Agaricomycetidae</taxon>
        <taxon>Agaricales</taxon>
        <taxon>Agaricineae</taxon>
        <taxon>Strophariaceae</taxon>
        <taxon>Hypholoma</taxon>
    </lineage>
</organism>
<proteinExistence type="predicted"/>
<name>A0A0D2NER1_HYPSF</name>
<gene>
    <name evidence="1" type="ORF">HYPSUDRAFT_398545</name>
</gene>